<name>A0ABY1WCW6_9GAMM</name>
<evidence type="ECO:0000313" key="2">
    <source>
        <dbReference type="EMBL" id="TAA19188.1"/>
    </source>
</evidence>
<keyword evidence="1" id="KW-0175">Coiled coil</keyword>
<proteinExistence type="predicted"/>
<evidence type="ECO:0000256" key="1">
    <source>
        <dbReference type="SAM" id="Coils"/>
    </source>
</evidence>
<comment type="caution">
    <text evidence="2">The sequence shown here is derived from an EMBL/GenBank/DDBJ whole genome shotgun (WGS) entry which is preliminary data.</text>
</comment>
<sequence length="172" mass="18880">MATEPLNLRPYHRELVLWALHNAADPLSAAEIHEWAGALALQDGKEGLDGWQGPRVGGLLKELRGQGIVADQPRRNLRSGRSEPVWALIGAKDPSFPFPKLALQLAPQQALLPIGDEDLMPLVEGIARTQASLETLRSATEFVASELDKLRQQARNEFERRAQARRAGGAAR</sequence>
<keyword evidence="3" id="KW-1185">Reference proteome</keyword>
<organism evidence="2 3">
    <name type="scientific">Pseudoxanthomonas winnipegensis</name>
    <dbReference type="NCBI Taxonomy" id="2480810"/>
    <lineage>
        <taxon>Bacteria</taxon>
        <taxon>Pseudomonadati</taxon>
        <taxon>Pseudomonadota</taxon>
        <taxon>Gammaproteobacteria</taxon>
        <taxon>Lysobacterales</taxon>
        <taxon>Lysobacteraceae</taxon>
        <taxon>Pseudoxanthomonas</taxon>
    </lineage>
</organism>
<feature type="coiled-coil region" evidence="1">
    <location>
        <begin position="133"/>
        <end position="167"/>
    </location>
</feature>
<dbReference type="RefSeq" id="WP_130528617.1">
    <property type="nucleotide sequence ID" value="NZ_SHMD01000001.1"/>
</dbReference>
<dbReference type="Proteomes" id="UP000293089">
    <property type="component" value="Unassembled WGS sequence"/>
</dbReference>
<gene>
    <name evidence="2" type="ORF">EA658_09945</name>
</gene>
<reference evidence="2 3" key="1">
    <citation type="submission" date="2019-02" db="EMBL/GenBank/DDBJ databases">
        <title>WGS of Pseudoxanthomonas species novum from clinical isolates.</title>
        <authorList>
            <person name="Bernier A.-M."/>
            <person name="Bernard K."/>
            <person name="Vachon A."/>
        </authorList>
    </citation>
    <scope>NUCLEOTIDE SEQUENCE [LARGE SCALE GENOMIC DNA]</scope>
    <source>
        <strain evidence="3">NML 170316</strain>
    </source>
</reference>
<dbReference type="EMBL" id="SHME01000003">
    <property type="protein sequence ID" value="TAA19188.1"/>
    <property type="molecule type" value="Genomic_DNA"/>
</dbReference>
<evidence type="ECO:0000313" key="3">
    <source>
        <dbReference type="Proteomes" id="UP000293089"/>
    </source>
</evidence>
<protein>
    <submittedName>
        <fullName evidence="2">Uncharacterized protein</fullName>
    </submittedName>
</protein>
<accession>A0ABY1WCW6</accession>